<protein>
    <submittedName>
        <fullName evidence="1">Uncharacterized protein</fullName>
    </submittedName>
</protein>
<accession>A0A0A9ATF4</accession>
<evidence type="ECO:0000313" key="1">
    <source>
        <dbReference type="EMBL" id="JAD53113.1"/>
    </source>
</evidence>
<reference evidence="1" key="1">
    <citation type="submission" date="2014-09" db="EMBL/GenBank/DDBJ databases">
        <authorList>
            <person name="Magalhaes I.L.F."/>
            <person name="Oliveira U."/>
            <person name="Santos F.R."/>
            <person name="Vidigal T.H.D.A."/>
            <person name="Brescovit A.D."/>
            <person name="Santos A.J."/>
        </authorList>
    </citation>
    <scope>NUCLEOTIDE SEQUENCE</scope>
    <source>
        <tissue evidence="1">Shoot tissue taken approximately 20 cm above the soil surface</tissue>
    </source>
</reference>
<dbReference type="EMBL" id="GBRH01244782">
    <property type="protein sequence ID" value="JAD53113.1"/>
    <property type="molecule type" value="Transcribed_RNA"/>
</dbReference>
<organism evidence="1">
    <name type="scientific">Arundo donax</name>
    <name type="common">Giant reed</name>
    <name type="synonym">Donax arundinaceus</name>
    <dbReference type="NCBI Taxonomy" id="35708"/>
    <lineage>
        <taxon>Eukaryota</taxon>
        <taxon>Viridiplantae</taxon>
        <taxon>Streptophyta</taxon>
        <taxon>Embryophyta</taxon>
        <taxon>Tracheophyta</taxon>
        <taxon>Spermatophyta</taxon>
        <taxon>Magnoliopsida</taxon>
        <taxon>Liliopsida</taxon>
        <taxon>Poales</taxon>
        <taxon>Poaceae</taxon>
        <taxon>PACMAD clade</taxon>
        <taxon>Arundinoideae</taxon>
        <taxon>Arundineae</taxon>
        <taxon>Arundo</taxon>
    </lineage>
</organism>
<dbReference type="AlphaFoldDB" id="A0A0A9ATF4"/>
<sequence length="23" mass="2759">MLLKTSIRQILQAYCPVYHCSKY</sequence>
<reference evidence="1" key="2">
    <citation type="journal article" date="2015" name="Data Brief">
        <title>Shoot transcriptome of the giant reed, Arundo donax.</title>
        <authorList>
            <person name="Barrero R.A."/>
            <person name="Guerrero F.D."/>
            <person name="Moolhuijzen P."/>
            <person name="Goolsby J.A."/>
            <person name="Tidwell J."/>
            <person name="Bellgard S.E."/>
            <person name="Bellgard M.I."/>
        </authorList>
    </citation>
    <scope>NUCLEOTIDE SEQUENCE</scope>
    <source>
        <tissue evidence="1">Shoot tissue taken approximately 20 cm above the soil surface</tissue>
    </source>
</reference>
<proteinExistence type="predicted"/>
<name>A0A0A9ATF4_ARUDO</name>